<feature type="region of interest" description="Disordered" evidence="2">
    <location>
        <begin position="432"/>
        <end position="466"/>
    </location>
</feature>
<evidence type="ECO:0000256" key="2">
    <source>
        <dbReference type="SAM" id="MobiDB-lite"/>
    </source>
</evidence>
<feature type="repeat" description="WD" evidence="1">
    <location>
        <begin position="408"/>
        <end position="434"/>
    </location>
</feature>
<dbReference type="InterPro" id="IPR036322">
    <property type="entry name" value="WD40_repeat_dom_sf"/>
</dbReference>
<dbReference type="SMART" id="SM00320">
    <property type="entry name" value="WD40"/>
    <property type="match status" value="4"/>
</dbReference>
<organism evidence="3 4">
    <name type="scientific">Lasallia pustulata</name>
    <dbReference type="NCBI Taxonomy" id="136370"/>
    <lineage>
        <taxon>Eukaryota</taxon>
        <taxon>Fungi</taxon>
        <taxon>Dikarya</taxon>
        <taxon>Ascomycota</taxon>
        <taxon>Pezizomycotina</taxon>
        <taxon>Lecanoromycetes</taxon>
        <taxon>OSLEUM clade</taxon>
        <taxon>Umbilicariomycetidae</taxon>
        <taxon>Umbilicariales</taxon>
        <taxon>Umbilicariaceae</taxon>
        <taxon>Lasallia</taxon>
    </lineage>
</organism>
<dbReference type="EMBL" id="FWEW01001411">
    <property type="protein sequence ID" value="SLM36927.1"/>
    <property type="molecule type" value="Genomic_DNA"/>
</dbReference>
<feature type="region of interest" description="Disordered" evidence="2">
    <location>
        <begin position="501"/>
        <end position="522"/>
    </location>
</feature>
<evidence type="ECO:0000313" key="4">
    <source>
        <dbReference type="Proteomes" id="UP000192927"/>
    </source>
</evidence>
<reference evidence="4" key="1">
    <citation type="submission" date="2017-03" db="EMBL/GenBank/DDBJ databases">
        <authorList>
            <person name="Sharma R."/>
            <person name="Thines M."/>
        </authorList>
    </citation>
    <scope>NUCLEOTIDE SEQUENCE [LARGE SCALE GENOMIC DNA]</scope>
</reference>
<evidence type="ECO:0000313" key="3">
    <source>
        <dbReference type="EMBL" id="SLM36927.1"/>
    </source>
</evidence>
<dbReference type="Pfam" id="PF00400">
    <property type="entry name" value="WD40"/>
    <property type="match status" value="1"/>
</dbReference>
<dbReference type="PANTHER" id="PTHR44675:SF1">
    <property type="entry name" value="P21-ACTIVATED PROTEIN KINASE-INTERACTING PROTEIN 1"/>
    <property type="match status" value="1"/>
</dbReference>
<feature type="region of interest" description="Disordered" evidence="2">
    <location>
        <begin position="1"/>
        <end position="37"/>
    </location>
</feature>
<dbReference type="SUPFAM" id="SSF50978">
    <property type="entry name" value="WD40 repeat-like"/>
    <property type="match status" value="1"/>
</dbReference>
<accession>A0A1W5D1B0</accession>
<sequence length="522" mass="55615">MAKRKREAEESASQTNGLHKRLSSASKAATISTSESDARTTVQIITGSYERVLHGVTATVSHETSKDLDDGSKAEFADTFLFNAHGSAIKCLALSPQSTSSDASQEQKIILASGSTDERINLYHISASPPSQLGKITSIPSLAGNTITENPRNRELGSLLHHSASINALYFPTRSKLLSAGEDNKIAVTRTRDWTVLSTIKAPIPKAMGRPSGDTAPSWGTPAGVNDFAVHPSLKLMVSVGKGEKCMRLWNLVTGKKAGVLTFGRELLQDVGEGRWSSGEGRKVEWDSKGEEFAVAFERGVVVFGMDSKPRCRILASSRTKVHQLRYSPLTETESITSDILALSTEDGRVLFYTTHSIGILKDKQPEGERTIPSCAALGQLGGPATGVKGRIKDFEILRLPSLKGRAESTLIVTGSSDGALRLWTLNSEELNSGRPNSNGEPSTGNVNAASSSNIKTDGSNTGASTRQVGHLIGSYETGNRITCLTAFVMSRPSVVDGLVQIDGGDIDTGKTEDGSDESHSS</sequence>
<dbReference type="PANTHER" id="PTHR44675">
    <property type="entry name" value="PAK1 INTERACTING PROTEIN 1"/>
    <property type="match status" value="1"/>
</dbReference>
<proteinExistence type="predicted"/>
<feature type="compositionally biased region" description="Basic and acidic residues" evidence="2">
    <location>
        <begin position="508"/>
        <end position="522"/>
    </location>
</feature>
<dbReference type="PROSITE" id="PS50082">
    <property type="entry name" value="WD_REPEATS_2"/>
    <property type="match status" value="1"/>
</dbReference>
<feature type="compositionally biased region" description="Low complexity" evidence="2">
    <location>
        <begin position="23"/>
        <end position="35"/>
    </location>
</feature>
<evidence type="ECO:0000256" key="1">
    <source>
        <dbReference type="PROSITE-ProRule" id="PRU00221"/>
    </source>
</evidence>
<keyword evidence="1" id="KW-0853">WD repeat</keyword>
<name>A0A1W5D1B0_9LECA</name>
<dbReference type="InterPro" id="IPR051959">
    <property type="entry name" value="PAK1-Kinase_Regulator"/>
</dbReference>
<dbReference type="InterPro" id="IPR001680">
    <property type="entry name" value="WD40_rpt"/>
</dbReference>
<dbReference type="Gene3D" id="2.130.10.10">
    <property type="entry name" value="YVTN repeat-like/Quinoprotein amine dehydrogenase"/>
    <property type="match status" value="2"/>
</dbReference>
<dbReference type="Proteomes" id="UP000192927">
    <property type="component" value="Unassembled WGS sequence"/>
</dbReference>
<keyword evidence="4" id="KW-1185">Reference proteome</keyword>
<dbReference type="InterPro" id="IPR015943">
    <property type="entry name" value="WD40/YVTN_repeat-like_dom_sf"/>
</dbReference>
<dbReference type="AlphaFoldDB" id="A0A1W5D1B0"/>
<protein>
    <submittedName>
        <fullName evidence="3">WD40/YVTN repeat-like-containing domain</fullName>
    </submittedName>
</protein>